<protein>
    <submittedName>
        <fullName evidence="2">Elongation factor Tu domain 2 protein</fullName>
    </submittedName>
</protein>
<dbReference type="AlphaFoldDB" id="T1ANG4"/>
<dbReference type="EMBL" id="AUZZ01002792">
    <property type="protein sequence ID" value="EQD58942.1"/>
    <property type="molecule type" value="Genomic_DNA"/>
</dbReference>
<dbReference type="PANTHER" id="PTHR43721:SF11">
    <property type="entry name" value="SELENOCYSTEINE-SPECIFIC ELONGATION FACTOR"/>
    <property type="match status" value="1"/>
</dbReference>
<keyword evidence="2" id="KW-0251">Elongation factor</keyword>
<dbReference type="InterPro" id="IPR004161">
    <property type="entry name" value="EFTu-like_2"/>
</dbReference>
<dbReference type="InterPro" id="IPR050055">
    <property type="entry name" value="EF-Tu_GTPase"/>
</dbReference>
<dbReference type="PANTHER" id="PTHR43721">
    <property type="entry name" value="ELONGATION FACTOR TU-RELATED"/>
    <property type="match status" value="1"/>
</dbReference>
<dbReference type="GO" id="GO:0003746">
    <property type="term" value="F:translation elongation factor activity"/>
    <property type="evidence" value="ECO:0007669"/>
    <property type="project" value="UniProtKB-KW"/>
</dbReference>
<dbReference type="InterPro" id="IPR009000">
    <property type="entry name" value="Transl_B-barrel_sf"/>
</dbReference>
<feature type="non-terminal residue" evidence="2">
    <location>
        <position position="1"/>
    </location>
</feature>
<dbReference type="Pfam" id="PF03144">
    <property type="entry name" value="GTP_EFTU_D2"/>
    <property type="match status" value="1"/>
</dbReference>
<reference evidence="2" key="1">
    <citation type="submission" date="2013-08" db="EMBL/GenBank/DDBJ databases">
        <authorList>
            <person name="Mendez C."/>
            <person name="Richter M."/>
            <person name="Ferrer M."/>
            <person name="Sanchez J."/>
        </authorList>
    </citation>
    <scope>NUCLEOTIDE SEQUENCE</scope>
</reference>
<accession>T1ANG4</accession>
<evidence type="ECO:0000313" key="2">
    <source>
        <dbReference type="EMBL" id="EQD58942.1"/>
    </source>
</evidence>
<keyword evidence="2" id="KW-0648">Protein biosynthesis</keyword>
<feature type="non-terminal residue" evidence="2">
    <location>
        <position position="152"/>
    </location>
</feature>
<gene>
    <name evidence="2" type="ORF">B2A_04180</name>
</gene>
<comment type="caution">
    <text evidence="2">The sequence shown here is derived from an EMBL/GenBank/DDBJ whole genome shotgun (WGS) entry which is preliminary data.</text>
</comment>
<organism evidence="2">
    <name type="scientific">mine drainage metagenome</name>
    <dbReference type="NCBI Taxonomy" id="410659"/>
    <lineage>
        <taxon>unclassified sequences</taxon>
        <taxon>metagenomes</taxon>
        <taxon>ecological metagenomes</taxon>
    </lineage>
</organism>
<dbReference type="Gene3D" id="2.40.30.10">
    <property type="entry name" value="Translation factors"/>
    <property type="match status" value="1"/>
</dbReference>
<evidence type="ECO:0000259" key="1">
    <source>
        <dbReference type="Pfam" id="PF03144"/>
    </source>
</evidence>
<dbReference type="SUPFAM" id="SSF50447">
    <property type="entry name" value="Translation proteins"/>
    <property type="match status" value="1"/>
</dbReference>
<feature type="domain" description="Translation elongation factor EFTu-like" evidence="1">
    <location>
        <begin position="22"/>
        <end position="87"/>
    </location>
</feature>
<dbReference type="GO" id="GO:0001514">
    <property type="term" value="P:selenocysteine incorporation"/>
    <property type="evidence" value="ECO:0007669"/>
    <property type="project" value="TreeGrafter"/>
</dbReference>
<sequence length="152" mass="15958">GGANGLGVKIVIDKAFPVKGVGDVALGIVRSGTVKVHDALMHNSGKQVIVRHLQSQDIDIESAGAGTRVGIAMKGIESSEIKKGDTLSEKAIAYVKDFKAELLFNKFAASAGEAKMRCEVVSDFSDAEATLEPLEGNMYAVSLAKAIPLDDK</sequence>
<proteinExistence type="predicted"/>
<reference evidence="2" key="2">
    <citation type="journal article" date="2014" name="ISME J.">
        <title>Microbial stratification in low pH oxic and suboxic macroscopic growths along an acid mine drainage.</title>
        <authorList>
            <person name="Mendez-Garcia C."/>
            <person name="Mesa V."/>
            <person name="Sprenger R.R."/>
            <person name="Richter M."/>
            <person name="Diez M.S."/>
            <person name="Solano J."/>
            <person name="Bargiela R."/>
            <person name="Golyshina O.V."/>
            <person name="Manteca A."/>
            <person name="Ramos J.L."/>
            <person name="Gallego J.R."/>
            <person name="Llorente I."/>
            <person name="Martins Dos Santos V.A."/>
            <person name="Jensen O.N."/>
            <person name="Pelaez A.I."/>
            <person name="Sanchez J."/>
            <person name="Ferrer M."/>
        </authorList>
    </citation>
    <scope>NUCLEOTIDE SEQUENCE</scope>
</reference>
<dbReference type="GO" id="GO:0005525">
    <property type="term" value="F:GTP binding"/>
    <property type="evidence" value="ECO:0007669"/>
    <property type="project" value="InterPro"/>
</dbReference>
<name>T1ANG4_9ZZZZ</name>